<dbReference type="Gene3D" id="3.40.50.1820">
    <property type="entry name" value="alpha/beta hydrolase"/>
    <property type="match status" value="1"/>
</dbReference>
<dbReference type="InterPro" id="IPR000639">
    <property type="entry name" value="Epox_hydrolase-like"/>
</dbReference>
<name>A0A290S615_9GAMM</name>
<accession>A0A290S615</accession>
<dbReference type="InterPro" id="IPR029058">
    <property type="entry name" value="AB_hydrolase_fold"/>
</dbReference>
<evidence type="ECO:0000313" key="3">
    <source>
        <dbReference type="Proteomes" id="UP000016505"/>
    </source>
</evidence>
<dbReference type="Proteomes" id="UP000016505">
    <property type="component" value="Chromosome I"/>
</dbReference>
<dbReference type="RefSeq" id="WP_010554045.1">
    <property type="nucleotide sequence ID" value="NZ_CP011025.1"/>
</dbReference>
<organism evidence="2 3">
    <name type="scientific">Pseudoalteromonas arctica A 37-1-2</name>
    <dbReference type="NCBI Taxonomy" id="1117313"/>
    <lineage>
        <taxon>Bacteria</taxon>
        <taxon>Pseudomonadati</taxon>
        <taxon>Pseudomonadota</taxon>
        <taxon>Gammaproteobacteria</taxon>
        <taxon>Alteromonadales</taxon>
        <taxon>Pseudoalteromonadaceae</taxon>
        <taxon>Pseudoalteromonas</taxon>
    </lineage>
</organism>
<dbReference type="InterPro" id="IPR050266">
    <property type="entry name" value="AB_hydrolase_sf"/>
</dbReference>
<dbReference type="PANTHER" id="PTHR43798:SF33">
    <property type="entry name" value="HYDROLASE, PUTATIVE (AFU_ORTHOLOGUE AFUA_2G14860)-RELATED"/>
    <property type="match status" value="1"/>
</dbReference>
<dbReference type="GO" id="GO:0046464">
    <property type="term" value="P:acylglycerol catabolic process"/>
    <property type="evidence" value="ECO:0007669"/>
    <property type="project" value="TreeGrafter"/>
</dbReference>
<protein>
    <recommendedName>
        <fullName evidence="1">AB hydrolase-1 domain-containing protein</fullName>
    </recommendedName>
</protein>
<proteinExistence type="predicted"/>
<dbReference type="OrthoDB" id="334507at2"/>
<dbReference type="EMBL" id="CP011025">
    <property type="protein sequence ID" value="ATC86977.1"/>
    <property type="molecule type" value="Genomic_DNA"/>
</dbReference>
<dbReference type="AlphaFoldDB" id="A0A290S615"/>
<dbReference type="PANTHER" id="PTHR43798">
    <property type="entry name" value="MONOACYLGLYCEROL LIPASE"/>
    <property type="match status" value="1"/>
</dbReference>
<dbReference type="InterPro" id="IPR000073">
    <property type="entry name" value="AB_hydrolase_1"/>
</dbReference>
<evidence type="ECO:0000259" key="1">
    <source>
        <dbReference type="Pfam" id="PF00561"/>
    </source>
</evidence>
<dbReference type="KEGG" id="part:PARC_a2493"/>
<sequence length="289" mass="32977">MFSLQQWQSQGQFTQISGHQIFTKTAGDITKPALLLIHGFPSASWDWEGMWQTLSEHYFVITLDMLGFGLSDKPKNAGYKITEQADLYTQFLKTLNINDIHILAHDYGDTVAQELLARQVVSQSDFKINSVCFLNGGLFPEVHKPLFIQKLLLSKLGWIVPKLMNKQKFANNLLTIFGKSTPPSKQVVDTLWELLIYKDGLAVMPKLISYIKQRQQNRARWVGAIINSNIPLTFIAGAEDPISGKHMIEHYKKLIPNARVQEFVELGHYPQVENPDAITQAYLNFRYCH</sequence>
<dbReference type="Pfam" id="PF00561">
    <property type="entry name" value="Abhydrolase_1"/>
    <property type="match status" value="1"/>
</dbReference>
<dbReference type="GO" id="GO:0016020">
    <property type="term" value="C:membrane"/>
    <property type="evidence" value="ECO:0007669"/>
    <property type="project" value="TreeGrafter"/>
</dbReference>
<reference evidence="2 3" key="1">
    <citation type="journal article" date="2012" name="J. Bacteriol.">
        <title>Genome sequences of type strains of seven species of the marine bacterium Pseudoalteromonas.</title>
        <authorList>
            <person name="Xie B.B."/>
            <person name="Shu Y.L."/>
            <person name="Qin Q.L."/>
            <person name="Rong J.C."/>
            <person name="Zhang X.Y."/>
            <person name="Chen X.L."/>
            <person name="Shi M."/>
            <person name="He H.L."/>
            <person name="Zhou B.C."/>
            <person name="Zhang Y.Z."/>
        </authorList>
    </citation>
    <scope>NUCLEOTIDE SEQUENCE [LARGE SCALE GENOMIC DNA]</scope>
    <source>
        <strain evidence="2 3">A 37-1-2</strain>
    </source>
</reference>
<gene>
    <name evidence="2" type="ORF">PARC_a2493</name>
</gene>
<feature type="domain" description="AB hydrolase-1" evidence="1">
    <location>
        <begin position="32"/>
        <end position="275"/>
    </location>
</feature>
<dbReference type="PRINTS" id="PR00412">
    <property type="entry name" value="EPOXHYDRLASE"/>
</dbReference>
<evidence type="ECO:0000313" key="2">
    <source>
        <dbReference type="EMBL" id="ATC86977.1"/>
    </source>
</evidence>
<dbReference type="GO" id="GO:0047372">
    <property type="term" value="F:monoacylglycerol lipase activity"/>
    <property type="evidence" value="ECO:0007669"/>
    <property type="project" value="TreeGrafter"/>
</dbReference>
<dbReference type="SUPFAM" id="SSF53474">
    <property type="entry name" value="alpha/beta-Hydrolases"/>
    <property type="match status" value="1"/>
</dbReference>